<evidence type="ECO:0000256" key="10">
    <source>
        <dbReference type="SAM" id="Coils"/>
    </source>
</evidence>
<evidence type="ECO:0000256" key="7">
    <source>
        <dbReference type="ARBA" id="ARBA00023224"/>
    </source>
</evidence>
<dbReference type="Gene3D" id="1.10.287.950">
    <property type="entry name" value="Methyl-accepting chemotaxis protein"/>
    <property type="match status" value="1"/>
</dbReference>
<dbReference type="GO" id="GO:0006935">
    <property type="term" value="P:chemotaxis"/>
    <property type="evidence" value="ECO:0007669"/>
    <property type="project" value="InterPro"/>
</dbReference>
<dbReference type="InterPro" id="IPR003660">
    <property type="entry name" value="HAMP_dom"/>
</dbReference>
<dbReference type="Gene3D" id="3.30.450.20">
    <property type="entry name" value="PAS domain"/>
    <property type="match status" value="2"/>
</dbReference>
<dbReference type="EMBL" id="ANFM02000077">
    <property type="protein sequence ID" value="EOD77055.1"/>
    <property type="molecule type" value="Genomic_DNA"/>
</dbReference>
<dbReference type="Proteomes" id="UP000011223">
    <property type="component" value="Unassembled WGS sequence"/>
</dbReference>
<feature type="domain" description="Methyl-accepting transducer" evidence="13">
    <location>
        <begin position="681"/>
        <end position="910"/>
    </location>
</feature>
<keyword evidence="16" id="KW-1185">Reference proteome</keyword>
<dbReference type="Pfam" id="PF00015">
    <property type="entry name" value="MCPsignal"/>
    <property type="match status" value="1"/>
</dbReference>
<keyword evidence="6 12" id="KW-0472">Membrane</keyword>
<evidence type="ECO:0000256" key="12">
    <source>
        <dbReference type="SAM" id="Phobius"/>
    </source>
</evidence>
<dbReference type="PRINTS" id="PR00260">
    <property type="entry name" value="CHEMTRNSDUCR"/>
</dbReference>
<comment type="caution">
    <text evidence="15">The sequence shown here is derived from an EMBL/GenBank/DDBJ whole genome shotgun (WGS) entry which is preliminary data.</text>
</comment>
<keyword evidence="5 12" id="KW-1133">Transmembrane helix</keyword>
<reference evidence="15 16" key="1">
    <citation type="journal article" date="2014" name="PLoS ONE">
        <title>Grimontia indica AK16(T), sp. nov., Isolated from a Seawater Sample Reports the Presence of Pathogenic Genes Similar to Vibrio Genus.</title>
        <authorList>
            <person name="Singh A."/>
            <person name="Vaidya B."/>
            <person name="Khatri I."/>
            <person name="Srinivas T.N."/>
            <person name="Subramanian S."/>
            <person name="Korpole S."/>
            <person name="Pinnaka A.K."/>
        </authorList>
    </citation>
    <scope>NUCLEOTIDE SEQUENCE [LARGE SCALE GENOMIC DNA]</scope>
    <source>
        <strain evidence="15 16">AK16</strain>
    </source>
</reference>
<evidence type="ECO:0000256" key="6">
    <source>
        <dbReference type="ARBA" id="ARBA00023136"/>
    </source>
</evidence>
<accession>R1INX6</accession>
<dbReference type="CDD" id="cd11386">
    <property type="entry name" value="MCP_signal"/>
    <property type="match status" value="1"/>
</dbReference>
<dbReference type="SUPFAM" id="SSF55785">
    <property type="entry name" value="PYP-like sensor domain (PAS domain)"/>
    <property type="match status" value="1"/>
</dbReference>
<feature type="compositionally biased region" description="Acidic residues" evidence="11">
    <location>
        <begin position="959"/>
        <end position="969"/>
    </location>
</feature>
<feature type="region of interest" description="Disordered" evidence="11">
    <location>
        <begin position="933"/>
        <end position="969"/>
    </location>
</feature>
<protein>
    <submittedName>
        <fullName evidence="15">Methyl-accepting chemotaxis protein I (Serine chemoreceptor protein)</fullName>
    </submittedName>
</protein>
<organism evidence="15 16">
    <name type="scientific">Grimontia indica</name>
    <dbReference type="NCBI Taxonomy" id="1056512"/>
    <lineage>
        <taxon>Bacteria</taxon>
        <taxon>Pseudomonadati</taxon>
        <taxon>Pseudomonadota</taxon>
        <taxon>Gammaproteobacteria</taxon>
        <taxon>Vibrionales</taxon>
        <taxon>Vibrionaceae</taxon>
        <taxon>Grimontia</taxon>
    </lineage>
</organism>
<evidence type="ECO:0000256" key="4">
    <source>
        <dbReference type="ARBA" id="ARBA00022692"/>
    </source>
</evidence>
<evidence type="ECO:0000256" key="5">
    <source>
        <dbReference type="ARBA" id="ARBA00022989"/>
    </source>
</evidence>
<dbReference type="SMART" id="SM00304">
    <property type="entry name" value="HAMP"/>
    <property type="match status" value="2"/>
</dbReference>
<name>R1INX6_9GAMM</name>
<dbReference type="InterPro" id="IPR000014">
    <property type="entry name" value="PAS"/>
</dbReference>
<keyword evidence="7 9" id="KW-0807">Transducer</keyword>
<dbReference type="PROSITE" id="PS50885">
    <property type="entry name" value="HAMP"/>
    <property type="match status" value="3"/>
</dbReference>
<evidence type="ECO:0000256" key="9">
    <source>
        <dbReference type="PROSITE-ProRule" id="PRU00284"/>
    </source>
</evidence>
<dbReference type="GO" id="GO:0007165">
    <property type="term" value="P:signal transduction"/>
    <property type="evidence" value="ECO:0007669"/>
    <property type="project" value="UniProtKB-KW"/>
</dbReference>
<evidence type="ECO:0000259" key="13">
    <source>
        <dbReference type="PROSITE" id="PS50111"/>
    </source>
</evidence>
<evidence type="ECO:0000256" key="8">
    <source>
        <dbReference type="ARBA" id="ARBA00029447"/>
    </source>
</evidence>
<dbReference type="CDD" id="cd00130">
    <property type="entry name" value="PAS"/>
    <property type="match status" value="1"/>
</dbReference>
<dbReference type="SUPFAM" id="SSF58104">
    <property type="entry name" value="Methyl-accepting chemotaxis protein (MCP) signaling domain"/>
    <property type="match status" value="1"/>
</dbReference>
<dbReference type="Gene3D" id="1.10.8.500">
    <property type="entry name" value="HAMP domain in histidine kinase"/>
    <property type="match status" value="1"/>
</dbReference>
<feature type="transmembrane region" description="Helical" evidence="12">
    <location>
        <begin position="327"/>
        <end position="347"/>
    </location>
</feature>
<dbReference type="AlphaFoldDB" id="R1INX6"/>
<dbReference type="InterPro" id="IPR033479">
    <property type="entry name" value="dCache_1"/>
</dbReference>
<dbReference type="InterPro" id="IPR035965">
    <property type="entry name" value="PAS-like_dom_sf"/>
</dbReference>
<dbReference type="CDD" id="cd06225">
    <property type="entry name" value="HAMP"/>
    <property type="match status" value="1"/>
</dbReference>
<gene>
    <name evidence="15" type="ORF">D515_04717</name>
</gene>
<dbReference type="eggNOG" id="COG0840">
    <property type="taxonomic scope" value="Bacteria"/>
</dbReference>
<feature type="domain" description="HAMP" evidence="14">
    <location>
        <begin position="624"/>
        <end position="676"/>
    </location>
</feature>
<evidence type="ECO:0000256" key="1">
    <source>
        <dbReference type="ARBA" id="ARBA00004651"/>
    </source>
</evidence>
<feature type="region of interest" description="Disordered" evidence="11">
    <location>
        <begin position="685"/>
        <end position="709"/>
    </location>
</feature>
<keyword evidence="3" id="KW-0488">Methylation</keyword>
<feature type="coiled-coil region" evidence="10">
    <location>
        <begin position="442"/>
        <end position="469"/>
    </location>
</feature>
<evidence type="ECO:0000256" key="3">
    <source>
        <dbReference type="ARBA" id="ARBA00022481"/>
    </source>
</evidence>
<feature type="domain" description="HAMP" evidence="14">
    <location>
        <begin position="403"/>
        <end position="447"/>
    </location>
</feature>
<evidence type="ECO:0000313" key="15">
    <source>
        <dbReference type="EMBL" id="EOD77055.1"/>
    </source>
</evidence>
<sequence length="969" mass="106663">MFGKLKIKLLLIFLFIGVLPILIVGYLALVKSSDALHKQAFAQLVSMREVKKTQIESYLERAMKDIRILAGSEDTKQIQKSLSFYAADEEIEANEEFYTDTYEYEEIWQSSGKTLNDFVNVYGYSDVYIIQAKTGHVIFSARRDKDLGTNLNFGEYRDSPLATLYREVISNHTMAVQDYQRYAAKSDHPAAFIGAPITDLGGETLAVAVLQLSIDEINQIMLQRTGMGETGETFLVGPDYLMRSDSYLADQSHSVMASFADPDKGSIKTDVTEKTLKGETAFEVAEDYRGVPVLTAYTPIKFGDTTWALVAEIDSVEAFSEVDALKWLIGFGLLAGVVIITLIAMVVTRSLTRPILNLTYSLENVATSGDFSTRVDVTSRDEIGQSAAAFNTLMDSTQNAIEDIKKVMEGLAEGDFSNRIESDLKGDLLIIKQATNTSLENVEESERARAKLECEAKDKAEENARVRQALDNVSTNTMIADANYDIIYINQSATKMLTDAKEDFGTVIPQFNPENVMGHNIDFFHKDPSHQRRLLDHLEDLYRTELVVGNRTMAISANPIIDDNGDRIGTVIEWEDRTAEVAIEREIDQMVEAASKGDFSIQLSLEDKRGFHKNLAKGLNGLTTNTDAALADMQRILGAMARGDLTKRIDKDYHGRFAQLKIDANATIERLTQVIGNIRQASSTISNSSNEIASGNRDLSQRTEDQATSLQETAASMDNMTETVKQSADNAVAANKLSDEAVEKAREGGNVVMRTITAMDQISGASNKISDIIGVIDEIAFQTNLLALNAAVEAARAGEQGRGFAVVAGEVRSLAQRSAEAAKEIKDLIRDTNKKVEDGAMLVAESGDTLQEILSMVEEVGSKMSEISEVAQNQSSGIEQVNVAVSRMDTMTQQNAALVEEAATAGESMLSQAQDMSAMMEFFTIDESKEPVKTPKFNKTRKKAVVPKKAKAKPKPAVDDDDEIEWDEF</sequence>
<dbReference type="SMART" id="SM00283">
    <property type="entry name" value="MA"/>
    <property type="match status" value="1"/>
</dbReference>
<dbReference type="Pfam" id="PF00672">
    <property type="entry name" value="HAMP"/>
    <property type="match status" value="1"/>
</dbReference>
<feature type="compositionally biased region" description="Basic residues" evidence="11">
    <location>
        <begin position="936"/>
        <end position="954"/>
    </location>
</feature>
<evidence type="ECO:0000313" key="16">
    <source>
        <dbReference type="Proteomes" id="UP000011223"/>
    </source>
</evidence>
<dbReference type="InterPro" id="IPR051310">
    <property type="entry name" value="MCP_chemotaxis"/>
</dbReference>
<dbReference type="Pfam" id="PF18947">
    <property type="entry name" value="HAMP_2"/>
    <property type="match status" value="1"/>
</dbReference>
<proteinExistence type="inferred from homology"/>
<dbReference type="GO" id="GO:0004888">
    <property type="term" value="F:transmembrane signaling receptor activity"/>
    <property type="evidence" value="ECO:0007669"/>
    <property type="project" value="InterPro"/>
</dbReference>
<dbReference type="CDD" id="cd18774">
    <property type="entry name" value="PDC2_HK_sensor"/>
    <property type="match status" value="1"/>
</dbReference>
<keyword evidence="2" id="KW-1003">Cell membrane</keyword>
<dbReference type="Pfam" id="PF13188">
    <property type="entry name" value="PAS_8"/>
    <property type="match status" value="1"/>
</dbReference>
<evidence type="ECO:0000259" key="14">
    <source>
        <dbReference type="PROSITE" id="PS50885"/>
    </source>
</evidence>
<dbReference type="FunFam" id="1.10.287.950:FF:000001">
    <property type="entry name" value="Methyl-accepting chemotaxis sensory transducer"/>
    <property type="match status" value="1"/>
</dbReference>
<dbReference type="PANTHER" id="PTHR43531:SF14">
    <property type="entry name" value="METHYL-ACCEPTING CHEMOTAXIS PROTEIN I-RELATED"/>
    <property type="match status" value="1"/>
</dbReference>
<dbReference type="PANTHER" id="PTHR43531">
    <property type="entry name" value="PROTEIN ICFG"/>
    <property type="match status" value="1"/>
</dbReference>
<comment type="subcellular location">
    <subcellularLocation>
        <location evidence="1">Cell membrane</location>
        <topology evidence="1">Multi-pass membrane protein</topology>
    </subcellularLocation>
</comment>
<keyword evidence="10" id="KW-0175">Coiled coil</keyword>
<dbReference type="Pfam" id="PF02743">
    <property type="entry name" value="dCache_1"/>
    <property type="match status" value="1"/>
</dbReference>
<dbReference type="InterPro" id="IPR004090">
    <property type="entry name" value="Chemotax_Me-accpt_rcpt"/>
</dbReference>
<feature type="transmembrane region" description="Helical" evidence="12">
    <location>
        <begin position="9"/>
        <end position="29"/>
    </location>
</feature>
<evidence type="ECO:0000256" key="11">
    <source>
        <dbReference type="SAM" id="MobiDB-lite"/>
    </source>
</evidence>
<comment type="similarity">
    <text evidence="8">Belongs to the methyl-accepting chemotaxis (MCP) protein family.</text>
</comment>
<dbReference type="InterPro" id="IPR004089">
    <property type="entry name" value="MCPsignal_dom"/>
</dbReference>
<dbReference type="SUPFAM" id="SSF158472">
    <property type="entry name" value="HAMP domain-like"/>
    <property type="match status" value="1"/>
</dbReference>
<dbReference type="RefSeq" id="WP_002542752.1">
    <property type="nucleotide sequence ID" value="NZ_ANFM02000077.1"/>
</dbReference>
<feature type="domain" description="HAMP" evidence="14">
    <location>
        <begin position="349"/>
        <end position="402"/>
    </location>
</feature>
<evidence type="ECO:0000256" key="2">
    <source>
        <dbReference type="ARBA" id="ARBA00022475"/>
    </source>
</evidence>
<keyword evidence="4 12" id="KW-0812">Transmembrane</keyword>
<dbReference type="PROSITE" id="PS50111">
    <property type="entry name" value="CHEMOTAXIS_TRANSDUC_2"/>
    <property type="match status" value="1"/>
</dbReference>
<dbReference type="GO" id="GO:0005886">
    <property type="term" value="C:plasma membrane"/>
    <property type="evidence" value="ECO:0007669"/>
    <property type="project" value="UniProtKB-SubCell"/>
</dbReference>